<sequence>MTKKQNKLAEQQEQERFEKFEKGHFKFVPFQAKNEKQQDLFDACFQSNLVIAVGPAGTGKSITEAAAAARMMAEKQIDEIILTRNPLPTGQTTGFNPGTAEEKLAPWLAPIISNLKKVMQTDKGKDGLFNYLMEKRQIRMLELESVKGSSFDDAFIIVEECQEMPMETLKNLSTRAGEGATLLMNGDSAQGNIRLKGSGDWVRFVESIKQSNSRIAAKIEAGETPEEWEMIVPIIEFTKEDCVRSGLCRLMLEIFDEFNL</sequence>
<dbReference type="PANTHER" id="PTHR30473">
    <property type="entry name" value="PROTEIN PHOH"/>
    <property type="match status" value="1"/>
</dbReference>
<dbReference type="Proteomes" id="UP000260311">
    <property type="component" value="Segment"/>
</dbReference>
<keyword evidence="5" id="KW-1185">Reference proteome</keyword>
<keyword evidence="1" id="KW-0547">Nucleotide-binding</keyword>
<evidence type="ECO:0000256" key="2">
    <source>
        <dbReference type="ARBA" id="ARBA00022840"/>
    </source>
</evidence>
<dbReference type="InterPro" id="IPR003714">
    <property type="entry name" value="PhoH"/>
</dbReference>
<name>A0A384ZSF4_9CAUD</name>
<dbReference type="GO" id="GO:0005524">
    <property type="term" value="F:ATP binding"/>
    <property type="evidence" value="ECO:0007669"/>
    <property type="project" value="UniProtKB-KW"/>
</dbReference>
<dbReference type="RefSeq" id="YP_009838400.1">
    <property type="nucleotide sequence ID" value="NC_048709.1"/>
</dbReference>
<dbReference type="InterPro" id="IPR051451">
    <property type="entry name" value="PhoH2-like"/>
</dbReference>
<evidence type="ECO:0000313" key="4">
    <source>
        <dbReference type="EMBL" id="AXC34554.1"/>
    </source>
</evidence>
<dbReference type="EMBL" id="MH375644">
    <property type="protein sequence ID" value="AXC34554.1"/>
    <property type="molecule type" value="Genomic_DNA"/>
</dbReference>
<evidence type="ECO:0000256" key="1">
    <source>
        <dbReference type="ARBA" id="ARBA00022741"/>
    </source>
</evidence>
<keyword evidence="2" id="KW-0067">ATP-binding</keyword>
<evidence type="ECO:0000313" key="5">
    <source>
        <dbReference type="Proteomes" id="UP000260311"/>
    </source>
</evidence>
<evidence type="ECO:0000259" key="3">
    <source>
        <dbReference type="Pfam" id="PF02562"/>
    </source>
</evidence>
<dbReference type="InterPro" id="IPR027417">
    <property type="entry name" value="P-loop_NTPase"/>
</dbReference>
<dbReference type="SUPFAM" id="SSF52540">
    <property type="entry name" value="P-loop containing nucleoside triphosphate hydrolases"/>
    <property type="match status" value="1"/>
</dbReference>
<feature type="domain" description="PhoH-like protein" evidence="3">
    <location>
        <begin position="31"/>
        <end position="255"/>
    </location>
</feature>
<accession>A0A384ZSF4</accession>
<dbReference type="Gene3D" id="3.40.50.300">
    <property type="entry name" value="P-loop containing nucleotide triphosphate hydrolases"/>
    <property type="match status" value="1"/>
</dbReference>
<protein>
    <submittedName>
        <fullName evidence="4">PhoH</fullName>
    </submittedName>
</protein>
<proteinExistence type="predicted"/>
<organism evidence="4 5">
    <name type="scientific">Vibrio phage YC</name>
    <dbReference type="NCBI Taxonomy" id="2267403"/>
    <lineage>
        <taxon>Viruses</taxon>
        <taxon>Duplodnaviria</taxon>
        <taxon>Heunggongvirae</taxon>
        <taxon>Uroviricota</taxon>
        <taxon>Caudoviricetes</taxon>
        <taxon>Pantevenvirales</taxon>
        <taxon>Ackermannviridae</taxon>
        <taxon>Campanilevirus</taxon>
        <taxon>Campanilevirus YC</taxon>
    </lineage>
</organism>
<dbReference type="Pfam" id="PF02562">
    <property type="entry name" value="PhoH"/>
    <property type="match status" value="1"/>
</dbReference>
<dbReference type="KEGG" id="vg:55608632"/>
<reference evidence="4 5" key="1">
    <citation type="submission" date="2018-05" db="EMBL/GenBank/DDBJ databases">
        <title>The genome of Vibrio coralliilyticus phage YC.</title>
        <authorList>
            <person name="Benler S."/>
        </authorList>
    </citation>
    <scope>NUCLEOTIDE SEQUENCE [LARGE SCALE GENOMIC DNA]</scope>
</reference>
<dbReference type="GeneID" id="55608632"/>